<feature type="binding site" evidence="8">
    <location>
        <position position="469"/>
    </location>
    <ligand>
        <name>Zn(2+)</name>
        <dbReference type="ChEBI" id="CHEBI:29105"/>
    </ligand>
</feature>
<dbReference type="RefSeq" id="XP_028029251.1">
    <property type="nucleotide sequence ID" value="XM_028173450.1"/>
</dbReference>
<dbReference type="PROSITE" id="PS51915">
    <property type="entry name" value="ZAD"/>
    <property type="match status" value="1"/>
</dbReference>
<accession>A0A6J2JI72</accession>
<evidence type="ECO:0000313" key="12">
    <source>
        <dbReference type="RefSeq" id="XP_028029251.1"/>
    </source>
</evidence>
<feature type="domain" description="ZAD" evidence="10">
    <location>
        <begin position="464"/>
        <end position="539"/>
    </location>
</feature>
<keyword evidence="2 8" id="KW-0479">Metal-binding</keyword>
<evidence type="ECO:0000256" key="2">
    <source>
        <dbReference type="ARBA" id="ARBA00022723"/>
    </source>
</evidence>
<evidence type="ECO:0000256" key="3">
    <source>
        <dbReference type="ARBA" id="ARBA00022737"/>
    </source>
</evidence>
<feature type="binding site" evidence="8">
    <location>
        <position position="512"/>
    </location>
    <ligand>
        <name>Zn(2+)</name>
        <dbReference type="ChEBI" id="CHEBI:29105"/>
    </ligand>
</feature>
<dbReference type="Pfam" id="PF00096">
    <property type="entry name" value="zf-C2H2"/>
    <property type="match status" value="3"/>
</dbReference>
<dbReference type="Gene3D" id="3.30.160.60">
    <property type="entry name" value="Classic Zinc Finger"/>
    <property type="match status" value="3"/>
</dbReference>
<dbReference type="Pfam" id="PF07776">
    <property type="entry name" value="zf-AD"/>
    <property type="match status" value="1"/>
</dbReference>
<dbReference type="FunFam" id="3.30.160.60:FF:000425">
    <property type="entry name" value="PLAG1 like zinc finger 1"/>
    <property type="match status" value="1"/>
</dbReference>
<keyword evidence="4 7" id="KW-0863">Zinc-finger</keyword>
<dbReference type="InterPro" id="IPR012934">
    <property type="entry name" value="Znf_AD"/>
</dbReference>
<feature type="domain" description="C2H2-type" evidence="9">
    <location>
        <begin position="729"/>
        <end position="757"/>
    </location>
</feature>
<dbReference type="GO" id="GO:0030674">
    <property type="term" value="F:protein-macromolecule adaptor activity"/>
    <property type="evidence" value="ECO:0007669"/>
    <property type="project" value="UniProtKB-ARBA"/>
</dbReference>
<dbReference type="OrthoDB" id="654211at2759"/>
<dbReference type="SMART" id="SM00868">
    <property type="entry name" value="zf-AD"/>
    <property type="match status" value="1"/>
</dbReference>
<feature type="binding site" evidence="8">
    <location>
        <position position="515"/>
    </location>
    <ligand>
        <name>Zn(2+)</name>
        <dbReference type="ChEBI" id="CHEBI:29105"/>
    </ligand>
</feature>
<dbReference type="PROSITE" id="PS00028">
    <property type="entry name" value="ZINC_FINGER_C2H2_1"/>
    <property type="match status" value="4"/>
</dbReference>
<dbReference type="GeneID" id="114242332"/>
<keyword evidence="5 8" id="KW-0862">Zinc</keyword>
<dbReference type="SUPFAM" id="SSF57716">
    <property type="entry name" value="Glucocorticoid receptor-like (DNA-binding domain)"/>
    <property type="match status" value="1"/>
</dbReference>
<dbReference type="PANTHER" id="PTHR24381">
    <property type="entry name" value="ZINC FINGER PROTEIN"/>
    <property type="match status" value="1"/>
</dbReference>
<organism evidence="11 12">
    <name type="scientific">Bombyx mandarina</name>
    <name type="common">Wild silk moth</name>
    <name type="synonym">Wild silkworm</name>
    <dbReference type="NCBI Taxonomy" id="7092"/>
    <lineage>
        <taxon>Eukaryota</taxon>
        <taxon>Metazoa</taxon>
        <taxon>Ecdysozoa</taxon>
        <taxon>Arthropoda</taxon>
        <taxon>Hexapoda</taxon>
        <taxon>Insecta</taxon>
        <taxon>Pterygota</taxon>
        <taxon>Neoptera</taxon>
        <taxon>Endopterygota</taxon>
        <taxon>Lepidoptera</taxon>
        <taxon>Glossata</taxon>
        <taxon>Ditrysia</taxon>
        <taxon>Bombycoidea</taxon>
        <taxon>Bombycidae</taxon>
        <taxon>Bombycinae</taxon>
        <taxon>Bombyx</taxon>
    </lineage>
</organism>
<dbReference type="GO" id="GO:0000981">
    <property type="term" value="F:DNA-binding transcription factor activity, RNA polymerase II-specific"/>
    <property type="evidence" value="ECO:0007669"/>
    <property type="project" value="TreeGrafter"/>
</dbReference>
<dbReference type="FunFam" id="3.30.160.60:FF:000688">
    <property type="entry name" value="zinc finger protein 197 isoform X1"/>
    <property type="match status" value="1"/>
</dbReference>
<dbReference type="PANTHER" id="PTHR24381:SF393">
    <property type="entry name" value="CHROMATIN-LINKED ADAPTOR FOR MSL PROTEINS, ISOFORM B"/>
    <property type="match status" value="1"/>
</dbReference>
<evidence type="ECO:0000256" key="8">
    <source>
        <dbReference type="PROSITE-ProRule" id="PRU01263"/>
    </source>
</evidence>
<reference evidence="12" key="1">
    <citation type="submission" date="2025-08" db="UniProtKB">
        <authorList>
            <consortium name="RefSeq"/>
        </authorList>
    </citation>
    <scope>IDENTIFICATION</scope>
    <source>
        <tissue evidence="12">Silk gland</tissue>
    </source>
</reference>
<protein>
    <submittedName>
        <fullName evidence="12">Uncharacterized protein LOC114242332</fullName>
    </submittedName>
</protein>
<sequence length="760" mass="91351">MAEKTFVWTPKRTHRFLELRFQNDWLFKKKKQPWAEFREIMLQDGFPEEMSVKHIRKKWGYTYDMYRIAKRNKNKVWKYYKIFDKNFSTSKTLDKYDSWSDEWRLKLVTCISETKGLKLDFHTMWRTIEKAMRCQDLPLDCCIQDMKGLWQHIRVTFNRKHRQKLKKGAEFTEWPLYDVMLEYFKNYETDYLMNLENEPAYVFFCRQRDSMKYRKKRKGANTDDNDNENEFHWSKHITESFIQIRLQNDWLFRERKCAWSELLKIMLNEYGFPATLTSREICRKWASMFSEYQKARATNNKLWVYYNLFELYLGDGNLSLNPLLGWQEEWVFNLINARIDLEKSFQNYSKHPVRAWREVEKRLRSMGLPADHSVLDLPEIWKHLLNTFKWKKKFAEKGILNEQWPYYDAMARFDDIREKRPINKHKEEIHSDEGDHNVDDYEDDIKLFDLKRRLEFKPKNEFGNHCRACLTEDGSVDIYERKDDNGFDLAFKLKAVGGIEVERTDQLPSQICYNCLQELENAFKFRLKCRSTDKQLRITVIKKEILQNSEEYRVDDNDVGGRDVSDCDDTKGDLDGGEASVAFDVFPSNRTKTKTILKKERKMIRKKKIRKLRKTYDYSKICEICGKHTRNLASHLDAHNVGKKYSCDVCDKKFKFKSGLLIHRAVHDPTPKKTCEVCGKTFHILAQYRKHFVYHANERKFECHTCGKRFNTNDILKVHSRMHTDERPFSCQECGKTFRTAGCVSRHRRIVHRNVKQKPK</sequence>
<dbReference type="Proteomes" id="UP000504629">
    <property type="component" value="Unplaced"/>
</dbReference>
<dbReference type="KEGG" id="bman:114242332"/>
<evidence type="ECO:0000256" key="5">
    <source>
        <dbReference type="ARBA" id="ARBA00022833"/>
    </source>
</evidence>
<evidence type="ECO:0000256" key="1">
    <source>
        <dbReference type="ARBA" id="ARBA00004123"/>
    </source>
</evidence>
<feature type="domain" description="C2H2-type" evidence="9">
    <location>
        <begin position="701"/>
        <end position="728"/>
    </location>
</feature>
<dbReference type="SMART" id="SM00355">
    <property type="entry name" value="ZnF_C2H2"/>
    <property type="match status" value="5"/>
</dbReference>
<evidence type="ECO:0000256" key="6">
    <source>
        <dbReference type="ARBA" id="ARBA00023242"/>
    </source>
</evidence>
<dbReference type="Gene3D" id="3.40.1800.20">
    <property type="match status" value="1"/>
</dbReference>
<evidence type="ECO:0000259" key="10">
    <source>
        <dbReference type="PROSITE" id="PS51915"/>
    </source>
</evidence>
<name>A0A6J2JI72_BOMMA</name>
<dbReference type="GO" id="GO:0008270">
    <property type="term" value="F:zinc ion binding"/>
    <property type="evidence" value="ECO:0007669"/>
    <property type="project" value="UniProtKB-UniRule"/>
</dbReference>
<dbReference type="SUPFAM" id="SSF57667">
    <property type="entry name" value="beta-beta-alpha zinc fingers"/>
    <property type="match status" value="3"/>
</dbReference>
<feature type="domain" description="C2H2-type" evidence="9">
    <location>
        <begin position="645"/>
        <end position="672"/>
    </location>
</feature>
<dbReference type="AlphaFoldDB" id="A0A6J2JI72"/>
<comment type="subcellular location">
    <subcellularLocation>
        <location evidence="1">Nucleus</location>
    </subcellularLocation>
</comment>
<dbReference type="PROSITE" id="PS50157">
    <property type="entry name" value="ZINC_FINGER_C2H2_2"/>
    <property type="match status" value="4"/>
</dbReference>
<evidence type="ECO:0000256" key="7">
    <source>
        <dbReference type="PROSITE-ProRule" id="PRU00042"/>
    </source>
</evidence>
<gene>
    <name evidence="12" type="primary">LOC114242332</name>
</gene>
<dbReference type="GO" id="GO:0000977">
    <property type="term" value="F:RNA polymerase II transcription regulatory region sequence-specific DNA binding"/>
    <property type="evidence" value="ECO:0007669"/>
    <property type="project" value="TreeGrafter"/>
</dbReference>
<dbReference type="InterPro" id="IPR013087">
    <property type="entry name" value="Znf_C2H2_type"/>
</dbReference>
<dbReference type="InterPro" id="IPR036236">
    <property type="entry name" value="Znf_C2H2_sf"/>
</dbReference>
<dbReference type="GO" id="GO:0005634">
    <property type="term" value="C:nucleus"/>
    <property type="evidence" value="ECO:0007669"/>
    <property type="project" value="UniProtKB-SubCell"/>
</dbReference>
<evidence type="ECO:0000313" key="11">
    <source>
        <dbReference type="Proteomes" id="UP000504629"/>
    </source>
</evidence>
<keyword evidence="11" id="KW-1185">Reference proteome</keyword>
<keyword evidence="3" id="KW-0677">Repeat</keyword>
<keyword evidence="6" id="KW-0539">Nucleus</keyword>
<evidence type="ECO:0000259" key="9">
    <source>
        <dbReference type="PROSITE" id="PS50157"/>
    </source>
</evidence>
<feature type="domain" description="C2H2-type" evidence="9">
    <location>
        <begin position="673"/>
        <end position="700"/>
    </location>
</feature>
<evidence type="ECO:0000256" key="4">
    <source>
        <dbReference type="ARBA" id="ARBA00022771"/>
    </source>
</evidence>
<proteinExistence type="predicted"/>
<feature type="binding site" evidence="8">
    <location>
        <position position="466"/>
    </location>
    <ligand>
        <name>Zn(2+)</name>
        <dbReference type="ChEBI" id="CHEBI:29105"/>
    </ligand>
</feature>